<evidence type="ECO:0000313" key="4">
    <source>
        <dbReference type="Proteomes" id="UP000015102"/>
    </source>
</evidence>
<dbReference type="Proteomes" id="UP000015102">
    <property type="component" value="Unassembled WGS sequence"/>
</dbReference>
<dbReference type="PROSITE" id="PS00128">
    <property type="entry name" value="GLYCOSYL_HYDROL_F22_1"/>
    <property type="match status" value="1"/>
</dbReference>
<dbReference type="Gene3D" id="1.10.530.10">
    <property type="match status" value="1"/>
</dbReference>
<keyword evidence="4" id="KW-1185">Reference proteome</keyword>
<dbReference type="InterPro" id="IPR001916">
    <property type="entry name" value="Glyco_hydro_22"/>
</dbReference>
<dbReference type="Pfam" id="PF00062">
    <property type="entry name" value="Lys"/>
    <property type="match status" value="1"/>
</dbReference>
<proteinExistence type="predicted"/>
<feature type="domain" description="Glycosyl hydrolases family 22 (GH22)" evidence="2">
    <location>
        <begin position="5"/>
        <end position="23"/>
    </location>
</feature>
<evidence type="ECO:0000259" key="2">
    <source>
        <dbReference type="PROSITE" id="PS00128"/>
    </source>
</evidence>
<reference evidence="4" key="1">
    <citation type="submission" date="2013-02" db="EMBL/GenBank/DDBJ databases">
        <authorList>
            <person name="Hughes D."/>
        </authorList>
    </citation>
    <scope>NUCLEOTIDE SEQUENCE</scope>
    <source>
        <strain>Durham</strain>
        <strain evidence="4">NC isolate 2 -- Noor lab</strain>
    </source>
</reference>
<sequence>MYGQCKVLCTDLLSDDLTEDLKCASFIKSAVGFLAWPKYKTHCFEPESSKLCMKVSSTLRISVALICILVPVEIRIPPGYLISL</sequence>
<dbReference type="EMBL" id="CAQQ02172622">
    <property type="status" value="NOT_ANNOTATED_CDS"/>
    <property type="molecule type" value="Genomic_DNA"/>
</dbReference>
<dbReference type="PROSITE" id="PS51348">
    <property type="entry name" value="GLYCOSYL_HYDROL_F22_2"/>
    <property type="match status" value="1"/>
</dbReference>
<dbReference type="InterPro" id="IPR023346">
    <property type="entry name" value="Lysozyme-like_dom_sf"/>
</dbReference>
<protein>
    <recommendedName>
        <fullName evidence="2">Glycosyl hydrolases family 22 (GH22) domain-containing protein</fullName>
    </recommendedName>
</protein>
<dbReference type="AlphaFoldDB" id="T1H182"/>
<keyword evidence="1" id="KW-1015">Disulfide bond</keyword>
<organism evidence="3 4">
    <name type="scientific">Megaselia scalaris</name>
    <name type="common">Humpbacked fly</name>
    <name type="synonym">Phora scalaris</name>
    <dbReference type="NCBI Taxonomy" id="36166"/>
    <lineage>
        <taxon>Eukaryota</taxon>
        <taxon>Metazoa</taxon>
        <taxon>Ecdysozoa</taxon>
        <taxon>Arthropoda</taxon>
        <taxon>Hexapoda</taxon>
        <taxon>Insecta</taxon>
        <taxon>Pterygota</taxon>
        <taxon>Neoptera</taxon>
        <taxon>Endopterygota</taxon>
        <taxon>Diptera</taxon>
        <taxon>Brachycera</taxon>
        <taxon>Muscomorpha</taxon>
        <taxon>Platypezoidea</taxon>
        <taxon>Phoridae</taxon>
        <taxon>Megaseliini</taxon>
        <taxon>Megaselia</taxon>
    </lineage>
</organism>
<evidence type="ECO:0000256" key="1">
    <source>
        <dbReference type="ARBA" id="ARBA00023157"/>
    </source>
</evidence>
<dbReference type="SUPFAM" id="SSF53955">
    <property type="entry name" value="Lysozyme-like"/>
    <property type="match status" value="1"/>
</dbReference>
<accession>T1H182</accession>
<evidence type="ECO:0000313" key="3">
    <source>
        <dbReference type="EnsemblMetazoa" id="MESCA009936-PA"/>
    </source>
</evidence>
<dbReference type="EnsemblMetazoa" id="MESCA009936-RA">
    <property type="protein sequence ID" value="MESCA009936-PA"/>
    <property type="gene ID" value="MESCA009936"/>
</dbReference>
<reference evidence="3" key="2">
    <citation type="submission" date="2015-06" db="UniProtKB">
        <authorList>
            <consortium name="EnsemblMetazoa"/>
        </authorList>
    </citation>
    <scope>IDENTIFICATION</scope>
</reference>
<dbReference type="HOGENOM" id="CLU_2530057_0_0_1"/>
<dbReference type="InterPro" id="IPR019799">
    <property type="entry name" value="Glyco_hydro_22_CS"/>
</dbReference>
<name>T1H182_MEGSC</name>